<keyword evidence="1" id="KW-0732">Signal</keyword>
<feature type="signal peptide" evidence="1">
    <location>
        <begin position="1"/>
        <end position="21"/>
    </location>
</feature>
<dbReference type="EMBL" id="CAJHIT010000008">
    <property type="protein sequence ID" value="CAD6503785.1"/>
    <property type="molecule type" value="Genomic_DNA"/>
</dbReference>
<sequence>MQLFRSALVVSLSMFSVSASALSGVYRCPGHKDDVEAKYVEEYINRNVIDTEKADWAHFEENGVQYQNLILFVIDPLTDPKQVLIMVNKDKTMVKLRIHHGRDSWPCKYIPAEDTKKLSGKDVKRIVSRVVRK</sequence>
<organism evidence="3 4">
    <name type="scientific">Blumeria graminis f. sp. triticale</name>
    <dbReference type="NCBI Taxonomy" id="1689686"/>
    <lineage>
        <taxon>Eukaryota</taxon>
        <taxon>Fungi</taxon>
        <taxon>Dikarya</taxon>
        <taxon>Ascomycota</taxon>
        <taxon>Pezizomycotina</taxon>
        <taxon>Leotiomycetes</taxon>
        <taxon>Erysiphales</taxon>
        <taxon>Erysiphaceae</taxon>
        <taxon>Blumeria</taxon>
    </lineage>
</organism>
<evidence type="ECO:0000313" key="4">
    <source>
        <dbReference type="Proteomes" id="UP000683417"/>
    </source>
</evidence>
<evidence type="ECO:0000313" key="3">
    <source>
        <dbReference type="EMBL" id="CAD6503785.1"/>
    </source>
</evidence>
<proteinExistence type="predicted"/>
<dbReference type="Proteomes" id="UP000683417">
    <property type="component" value="Unassembled WGS sequence"/>
</dbReference>
<evidence type="ECO:0000256" key="1">
    <source>
        <dbReference type="SAM" id="SignalP"/>
    </source>
</evidence>
<dbReference type="EMBL" id="CAJHIT010000008">
    <property type="protein sequence ID" value="CAD6503783.1"/>
    <property type="molecule type" value="Genomic_DNA"/>
</dbReference>
<evidence type="ECO:0000313" key="2">
    <source>
        <dbReference type="EMBL" id="CAD6503783.1"/>
    </source>
</evidence>
<comment type="caution">
    <text evidence="3">The sequence shown here is derived from an EMBL/GenBank/DDBJ whole genome shotgun (WGS) entry which is preliminary data.</text>
</comment>
<reference evidence="3" key="1">
    <citation type="submission" date="2020-10" db="EMBL/GenBank/DDBJ databases">
        <authorList>
            <person name="Muller C M."/>
        </authorList>
    </citation>
    <scope>NUCLEOTIDE SEQUENCE</scope>
    <source>
        <strain evidence="3">THUN-12</strain>
    </source>
</reference>
<dbReference type="AlphaFoldDB" id="A0A9W4D309"/>
<name>A0A9W4D309_BLUGR</name>
<gene>
    <name evidence="2" type="ORF">BGTH12_LOCUS5141</name>
    <name evidence="3" type="ORF">BGTH12_LOCUS5143</name>
</gene>
<feature type="chain" id="PRO_5042786531" evidence="1">
    <location>
        <begin position="22"/>
        <end position="133"/>
    </location>
</feature>
<protein>
    <submittedName>
        <fullName evidence="2">BgTH12-05528</fullName>
    </submittedName>
    <submittedName>
        <fullName evidence="3">BgTH12-05530</fullName>
    </submittedName>
</protein>
<accession>A0A9W4D309</accession>